<comment type="caution">
    <text evidence="1">The sequence shown here is derived from an EMBL/GenBank/DDBJ whole genome shotgun (WGS) entry which is preliminary data.</text>
</comment>
<dbReference type="EMBL" id="JBHTJH010000004">
    <property type="protein sequence ID" value="MFD0861990.1"/>
    <property type="molecule type" value="Genomic_DNA"/>
</dbReference>
<protein>
    <submittedName>
        <fullName evidence="1">DUF3052 domain-containing protein</fullName>
    </submittedName>
</protein>
<organism evidence="1 2">
    <name type="scientific">Sungkyunkwania multivorans</name>
    <dbReference type="NCBI Taxonomy" id="1173618"/>
    <lineage>
        <taxon>Bacteria</taxon>
        <taxon>Pseudomonadati</taxon>
        <taxon>Bacteroidota</taxon>
        <taxon>Flavobacteriia</taxon>
        <taxon>Flavobacteriales</taxon>
        <taxon>Flavobacteriaceae</taxon>
        <taxon>Sungkyunkwania</taxon>
    </lineage>
</organism>
<gene>
    <name evidence="1" type="ORF">ACFQ1M_07210</name>
</gene>
<name>A0ABW3CXZ2_9FLAO</name>
<accession>A0ABW3CXZ2</accession>
<evidence type="ECO:0000313" key="2">
    <source>
        <dbReference type="Proteomes" id="UP001596978"/>
    </source>
</evidence>
<keyword evidence="2" id="KW-1185">Reference proteome</keyword>
<proteinExistence type="predicted"/>
<sequence length="141" mass="15861">MTNDAGYSGTPLSKKLGLKDGFSVLLVNPPDHYLKLLGDLPSNIHFLEDLTSEKADFIHLFCTSLSQLEKKALALKPILKKTGMLWVSWPKGSSEIPTTLKREPIRDRLTAMGLVDIKVCAVDQDWSGLKFVYRAKDRRFL</sequence>
<evidence type="ECO:0000313" key="1">
    <source>
        <dbReference type="EMBL" id="MFD0861990.1"/>
    </source>
</evidence>
<dbReference type="RefSeq" id="WP_386406053.1">
    <property type="nucleotide sequence ID" value="NZ_JBHTJH010000004.1"/>
</dbReference>
<reference evidence="2" key="1">
    <citation type="journal article" date="2019" name="Int. J. Syst. Evol. Microbiol.">
        <title>The Global Catalogue of Microorganisms (GCM) 10K type strain sequencing project: providing services to taxonomists for standard genome sequencing and annotation.</title>
        <authorList>
            <consortium name="The Broad Institute Genomics Platform"/>
            <consortium name="The Broad Institute Genome Sequencing Center for Infectious Disease"/>
            <person name="Wu L."/>
            <person name="Ma J."/>
        </authorList>
    </citation>
    <scope>NUCLEOTIDE SEQUENCE [LARGE SCALE GENOMIC DNA]</scope>
    <source>
        <strain evidence="2">CCUG 62952</strain>
    </source>
</reference>
<dbReference type="Proteomes" id="UP001596978">
    <property type="component" value="Unassembled WGS sequence"/>
</dbReference>